<keyword evidence="3" id="KW-1185">Reference proteome</keyword>
<evidence type="ECO:0000313" key="3">
    <source>
        <dbReference type="Proteomes" id="UP001209540"/>
    </source>
</evidence>
<protein>
    <submittedName>
        <fullName evidence="2">Uncharacterized protein</fullName>
    </submittedName>
</protein>
<evidence type="ECO:0000256" key="1">
    <source>
        <dbReference type="SAM" id="MobiDB-lite"/>
    </source>
</evidence>
<dbReference type="Proteomes" id="UP001209540">
    <property type="component" value="Unassembled WGS sequence"/>
</dbReference>
<sequence>MDITQILSLFKSQQSIQNTESNNEPSHPIDQNQNGSTDGIMSSIPVETEATPMVVDSAGINIPTGMSLAAIDPALIAEVRQEFLSTQQQQYSTEEFYDPQPANDFYDPQSANGFYETQPVEDYYHQQPSEDSLDFLLDSLRSATQVTPQVLVALGRMCKETDLLSVLRECQQAQHRIEEELFRKRQEVESSHQKSRDALFAQELVGKTPDYEVLEKKSQAELKKIDIHVLRQMDSQLRIQQDRLAKLKVPFFKQTLDPAEIQMQHKILSILLDMINDE</sequence>
<evidence type="ECO:0000313" key="2">
    <source>
        <dbReference type="EMBL" id="KAI9278217.1"/>
    </source>
</evidence>
<accession>A0AAD5PK22</accession>
<proteinExistence type="predicted"/>
<feature type="region of interest" description="Disordered" evidence="1">
    <location>
        <begin position="14"/>
        <end position="42"/>
    </location>
</feature>
<gene>
    <name evidence="2" type="ORF">BDA99DRAFT_491476</name>
</gene>
<dbReference type="AlphaFoldDB" id="A0AAD5PK22"/>
<feature type="compositionally biased region" description="Polar residues" evidence="1">
    <location>
        <begin position="14"/>
        <end position="40"/>
    </location>
</feature>
<comment type="caution">
    <text evidence="2">The sequence shown here is derived from an EMBL/GenBank/DDBJ whole genome shotgun (WGS) entry which is preliminary data.</text>
</comment>
<reference evidence="2" key="1">
    <citation type="journal article" date="2022" name="IScience">
        <title>Evolution of zygomycete secretomes and the origins of terrestrial fungal ecologies.</title>
        <authorList>
            <person name="Chang Y."/>
            <person name="Wang Y."/>
            <person name="Mondo S."/>
            <person name="Ahrendt S."/>
            <person name="Andreopoulos W."/>
            <person name="Barry K."/>
            <person name="Beard J."/>
            <person name="Benny G.L."/>
            <person name="Blankenship S."/>
            <person name="Bonito G."/>
            <person name="Cuomo C."/>
            <person name="Desiro A."/>
            <person name="Gervers K.A."/>
            <person name="Hundley H."/>
            <person name="Kuo A."/>
            <person name="LaButti K."/>
            <person name="Lang B.F."/>
            <person name="Lipzen A."/>
            <person name="O'Donnell K."/>
            <person name="Pangilinan J."/>
            <person name="Reynolds N."/>
            <person name="Sandor L."/>
            <person name="Smith M.E."/>
            <person name="Tsang A."/>
            <person name="Grigoriev I.V."/>
            <person name="Stajich J.E."/>
            <person name="Spatafora J.W."/>
        </authorList>
    </citation>
    <scope>NUCLEOTIDE SEQUENCE</scope>
    <source>
        <strain evidence="2">RSA 2281</strain>
    </source>
</reference>
<reference evidence="2" key="2">
    <citation type="submission" date="2023-02" db="EMBL/GenBank/DDBJ databases">
        <authorList>
            <consortium name="DOE Joint Genome Institute"/>
            <person name="Mondo S.J."/>
            <person name="Chang Y."/>
            <person name="Wang Y."/>
            <person name="Ahrendt S."/>
            <person name="Andreopoulos W."/>
            <person name="Barry K."/>
            <person name="Beard J."/>
            <person name="Benny G.L."/>
            <person name="Blankenship S."/>
            <person name="Bonito G."/>
            <person name="Cuomo C."/>
            <person name="Desiro A."/>
            <person name="Gervers K.A."/>
            <person name="Hundley H."/>
            <person name="Kuo A."/>
            <person name="LaButti K."/>
            <person name="Lang B.F."/>
            <person name="Lipzen A."/>
            <person name="O'Donnell K."/>
            <person name="Pangilinan J."/>
            <person name="Reynolds N."/>
            <person name="Sandor L."/>
            <person name="Smith M.W."/>
            <person name="Tsang A."/>
            <person name="Grigoriev I.V."/>
            <person name="Stajich J.E."/>
            <person name="Spatafora J.W."/>
        </authorList>
    </citation>
    <scope>NUCLEOTIDE SEQUENCE</scope>
    <source>
        <strain evidence="2">RSA 2281</strain>
    </source>
</reference>
<dbReference type="EMBL" id="JAIXMP010000001">
    <property type="protein sequence ID" value="KAI9278217.1"/>
    <property type="molecule type" value="Genomic_DNA"/>
</dbReference>
<organism evidence="2 3">
    <name type="scientific">Phascolomyces articulosus</name>
    <dbReference type="NCBI Taxonomy" id="60185"/>
    <lineage>
        <taxon>Eukaryota</taxon>
        <taxon>Fungi</taxon>
        <taxon>Fungi incertae sedis</taxon>
        <taxon>Mucoromycota</taxon>
        <taxon>Mucoromycotina</taxon>
        <taxon>Mucoromycetes</taxon>
        <taxon>Mucorales</taxon>
        <taxon>Lichtheimiaceae</taxon>
        <taxon>Phascolomyces</taxon>
    </lineage>
</organism>
<name>A0AAD5PK22_9FUNG</name>